<dbReference type="GO" id="GO:0008409">
    <property type="term" value="F:5'-3' exonuclease activity"/>
    <property type="evidence" value="ECO:0007669"/>
    <property type="project" value="InterPro"/>
</dbReference>
<evidence type="ECO:0000259" key="7">
    <source>
        <dbReference type="Pfam" id="PF02272"/>
    </source>
</evidence>
<evidence type="ECO:0000313" key="10">
    <source>
        <dbReference type="Proteomes" id="UP000013523"/>
    </source>
</evidence>
<dbReference type="Gene3D" id="3.10.310.30">
    <property type="match status" value="1"/>
</dbReference>
<dbReference type="InterPro" id="IPR004610">
    <property type="entry name" value="RecJ"/>
</dbReference>
<dbReference type="KEGG" id="cpas:Clopa_2989"/>
<dbReference type="Pfam" id="PF02272">
    <property type="entry name" value="DHHA1"/>
    <property type="match status" value="1"/>
</dbReference>
<evidence type="ECO:0000259" key="8">
    <source>
        <dbReference type="Pfam" id="PF17768"/>
    </source>
</evidence>
<dbReference type="HOGENOM" id="CLU_009736_5_2_9"/>
<evidence type="ECO:0000256" key="5">
    <source>
        <dbReference type="ARBA" id="ARBA00022839"/>
    </source>
</evidence>
<feature type="domain" description="DHHA1" evidence="7">
    <location>
        <begin position="356"/>
        <end position="448"/>
    </location>
</feature>
<keyword evidence="10" id="KW-1185">Reference proteome</keyword>
<dbReference type="EMBL" id="CP003261">
    <property type="protein sequence ID" value="AGK97820.1"/>
    <property type="molecule type" value="Genomic_DNA"/>
</dbReference>
<feature type="domain" description="DDH" evidence="6">
    <location>
        <begin position="77"/>
        <end position="237"/>
    </location>
</feature>
<dbReference type="Pfam" id="PF01368">
    <property type="entry name" value="DHH"/>
    <property type="match status" value="1"/>
</dbReference>
<dbReference type="InterPro" id="IPR051673">
    <property type="entry name" value="SSDNA_exonuclease_RecJ"/>
</dbReference>
<evidence type="ECO:0000256" key="3">
    <source>
        <dbReference type="ARBA" id="ARBA00022722"/>
    </source>
</evidence>
<evidence type="ECO:0000313" key="9">
    <source>
        <dbReference type="EMBL" id="AGK97820.1"/>
    </source>
</evidence>
<comment type="similarity">
    <text evidence="1">Belongs to the RecJ family.</text>
</comment>
<dbReference type="InterPro" id="IPR038763">
    <property type="entry name" value="DHH_sf"/>
</dbReference>
<dbReference type="RefSeq" id="WP_015616112.1">
    <property type="nucleotide sequence ID" value="NC_021182.1"/>
</dbReference>
<dbReference type="GO" id="GO:0003676">
    <property type="term" value="F:nucleic acid binding"/>
    <property type="evidence" value="ECO:0007669"/>
    <property type="project" value="InterPro"/>
</dbReference>
<dbReference type="Pfam" id="PF17768">
    <property type="entry name" value="RecJ_OB"/>
    <property type="match status" value="1"/>
</dbReference>
<evidence type="ECO:0000256" key="2">
    <source>
        <dbReference type="ARBA" id="ARBA00019841"/>
    </source>
</evidence>
<dbReference type="eggNOG" id="COG0608">
    <property type="taxonomic scope" value="Bacteria"/>
</dbReference>
<dbReference type="Proteomes" id="UP000013523">
    <property type="component" value="Chromosome"/>
</dbReference>
<dbReference type="GO" id="GO:0006310">
    <property type="term" value="P:DNA recombination"/>
    <property type="evidence" value="ECO:0007669"/>
    <property type="project" value="InterPro"/>
</dbReference>
<sequence>MTRWMLKRTNADINYIARRANITTTTAKILANRGIKNIVDINRFLNAEEKDLYSPILMKDMDKGTDIIKNSILHREKIVIYGDYDADGVTSTVIMYKALKKCGAEVGYHIPDRETEGYGLSKERLEILKEQGFHTVLTCDNGISALEEIKFAKELGLKVVVTDHHELPFTEDEKKNKKYIIPKADAIINPKQQDCTYPFKLLCGAGIAFKFAQALFSKMGIDEREAYDYIEIACIGTICDVVDLVDENRIIAKLGLNTLSNSKNRGINTLLETLEMKNKKITSHTVGFLIGPCINATGRLETAELSVNLLLTEDKNEAISLSRELVALNKKRQEMTVKCVDEIINNIENSDMKYDRVLVVYNENVHESIAGIVAGKIREKFNLPTIVITNGTEMPKGSGRSIEEYNLFEELIRCKDLFHKFGGHPMAAGLSIREENIPLLRKKLNENCNLTEEDIIPKLRLEKQVPLEEIDEKLVNEINRLEPFGKGNASPLLGEKNVLVNNIQLLGREIKNTLKFQVCSKNHKKVITGICFGKVEEFQQMLKDFYNISLDQALVDNTSIKLDLVYIPFINVFRDRKYLQMRVVDFRTSKY</sequence>
<accession>R4KDX6</accession>
<evidence type="ECO:0000256" key="1">
    <source>
        <dbReference type="ARBA" id="ARBA00005915"/>
    </source>
</evidence>
<organism evidence="9 10">
    <name type="scientific">Clostridium pasteurianum BC1</name>
    <dbReference type="NCBI Taxonomy" id="86416"/>
    <lineage>
        <taxon>Bacteria</taxon>
        <taxon>Bacillati</taxon>
        <taxon>Bacillota</taxon>
        <taxon>Clostridia</taxon>
        <taxon>Eubacteriales</taxon>
        <taxon>Clostridiaceae</taxon>
        <taxon>Clostridium</taxon>
    </lineage>
</organism>
<keyword evidence="4" id="KW-0378">Hydrolase</keyword>
<name>R4KDX6_CLOPA</name>
<dbReference type="SUPFAM" id="SSF64182">
    <property type="entry name" value="DHH phosphoesterases"/>
    <property type="match status" value="1"/>
</dbReference>
<dbReference type="PATRIC" id="fig|86416.3.peg.2975"/>
<evidence type="ECO:0000256" key="4">
    <source>
        <dbReference type="ARBA" id="ARBA00022801"/>
    </source>
</evidence>
<dbReference type="NCBIfam" id="TIGR00644">
    <property type="entry name" value="recJ"/>
    <property type="match status" value="1"/>
</dbReference>
<dbReference type="PANTHER" id="PTHR30255">
    <property type="entry name" value="SINGLE-STRANDED-DNA-SPECIFIC EXONUCLEASE RECJ"/>
    <property type="match status" value="1"/>
</dbReference>
<dbReference type="InterPro" id="IPR003156">
    <property type="entry name" value="DHHA1_dom"/>
</dbReference>
<keyword evidence="5 9" id="KW-0269">Exonuclease</keyword>
<dbReference type="Gene3D" id="3.90.1640.30">
    <property type="match status" value="1"/>
</dbReference>
<dbReference type="InterPro" id="IPR001667">
    <property type="entry name" value="DDH_dom"/>
</dbReference>
<proteinExistence type="inferred from homology"/>
<dbReference type="PANTHER" id="PTHR30255:SF2">
    <property type="entry name" value="SINGLE-STRANDED-DNA-SPECIFIC EXONUCLEASE RECJ"/>
    <property type="match status" value="1"/>
</dbReference>
<feature type="domain" description="RecJ OB" evidence="8">
    <location>
        <begin position="464"/>
        <end position="585"/>
    </location>
</feature>
<dbReference type="STRING" id="86416.Clopa_2989"/>
<keyword evidence="3" id="KW-0540">Nuclease</keyword>
<dbReference type="InterPro" id="IPR041122">
    <property type="entry name" value="RecJ_OB"/>
</dbReference>
<dbReference type="GO" id="GO:0006281">
    <property type="term" value="P:DNA repair"/>
    <property type="evidence" value="ECO:0007669"/>
    <property type="project" value="InterPro"/>
</dbReference>
<evidence type="ECO:0000259" key="6">
    <source>
        <dbReference type="Pfam" id="PF01368"/>
    </source>
</evidence>
<dbReference type="OrthoDB" id="9809852at2"/>
<protein>
    <recommendedName>
        <fullName evidence="2">Single-stranded-DNA-specific exonuclease RecJ</fullName>
    </recommendedName>
</protein>
<gene>
    <name evidence="9" type="ORF">Clopa_2989</name>
</gene>
<dbReference type="AlphaFoldDB" id="R4KDX6"/>
<reference evidence="9 10" key="1">
    <citation type="submission" date="2012-01" db="EMBL/GenBank/DDBJ databases">
        <title>Complete sequence of chromosome of Clostridium pasteurianum BC1.</title>
        <authorList>
            <consortium name="US DOE Joint Genome Institute"/>
            <person name="Lucas S."/>
            <person name="Han J."/>
            <person name="Lapidus A."/>
            <person name="Cheng J.-F."/>
            <person name="Goodwin L."/>
            <person name="Pitluck S."/>
            <person name="Peters L."/>
            <person name="Mikhailova N."/>
            <person name="Teshima H."/>
            <person name="Detter J.C."/>
            <person name="Han C."/>
            <person name="Tapia R."/>
            <person name="Land M."/>
            <person name="Hauser L."/>
            <person name="Kyrpides N."/>
            <person name="Ivanova N."/>
            <person name="Pagani I."/>
            <person name="Dunn J."/>
            <person name="Taghavi S."/>
            <person name="Francis A."/>
            <person name="van der Lelie D."/>
            <person name="Woyke T."/>
        </authorList>
    </citation>
    <scope>NUCLEOTIDE SEQUENCE [LARGE SCALE GENOMIC DNA]</scope>
    <source>
        <strain evidence="9 10">BC1</strain>
    </source>
</reference>